<dbReference type="InterPro" id="IPR010982">
    <property type="entry name" value="Lambda_DNA-bd_dom_sf"/>
</dbReference>
<evidence type="ECO:0000256" key="3">
    <source>
        <dbReference type="ARBA" id="ARBA00023015"/>
    </source>
</evidence>
<evidence type="ECO:0000256" key="5">
    <source>
        <dbReference type="ARBA" id="ARBA00023163"/>
    </source>
</evidence>
<evidence type="ECO:0000256" key="4">
    <source>
        <dbReference type="ARBA" id="ARBA00023125"/>
    </source>
</evidence>
<dbReference type="PANTHER" id="PTHR46797:SF23">
    <property type="entry name" value="HTH-TYPE TRANSCRIPTIONAL REGULATOR SUTR"/>
    <property type="match status" value="1"/>
</dbReference>
<dbReference type="CDD" id="cd00093">
    <property type="entry name" value="HTH_XRE"/>
    <property type="match status" value="1"/>
</dbReference>
<dbReference type="PANTHER" id="PTHR46797">
    <property type="entry name" value="HTH-TYPE TRANSCRIPTIONAL REGULATOR"/>
    <property type="match status" value="1"/>
</dbReference>
<feature type="domain" description="HTH cro/C1-type" evidence="6">
    <location>
        <begin position="11"/>
        <end position="65"/>
    </location>
</feature>
<dbReference type="SMART" id="SM00530">
    <property type="entry name" value="HTH_XRE"/>
    <property type="match status" value="1"/>
</dbReference>
<dbReference type="InterPro" id="IPR050807">
    <property type="entry name" value="TransReg_Diox_bact_type"/>
</dbReference>
<keyword evidence="3" id="KW-0805">Transcription regulation</keyword>
<protein>
    <recommendedName>
        <fullName evidence="2">histidine kinase</fullName>
        <ecNumber evidence="2">2.7.13.3</ecNumber>
    </recommendedName>
</protein>
<keyword evidence="4" id="KW-0238">DNA-binding</keyword>
<name>A0A1I6CWQ3_9RHOB</name>
<dbReference type="OrthoDB" id="7790108at2"/>
<evidence type="ECO:0000313" key="8">
    <source>
        <dbReference type="Proteomes" id="UP000199302"/>
    </source>
</evidence>
<dbReference type="Pfam" id="PF09856">
    <property type="entry name" value="ScfRs"/>
    <property type="match status" value="1"/>
</dbReference>
<dbReference type="GO" id="GO:0003677">
    <property type="term" value="F:DNA binding"/>
    <property type="evidence" value="ECO:0007669"/>
    <property type="project" value="UniProtKB-KW"/>
</dbReference>
<dbReference type="EC" id="2.7.13.3" evidence="2"/>
<evidence type="ECO:0000256" key="2">
    <source>
        <dbReference type="ARBA" id="ARBA00012438"/>
    </source>
</evidence>
<sequence length="433" mass="46447">MARSALTGTRIRERRLVLGLKQASLAKAVDISPSYLNLIEHNRRSIGGKLLSAIAQVLEVESAALTEGAEVALMADLREAATVSDIVPEIDRLEEFAGRFPGWARLLADLGTRVTSLEQTVETLTDRLAHDPFLSDALHDILTTVTAIRSTAGILTDTQEIEPDWQRRFLRNIGEDSERLSGTSQSLVAYLDGVEDVHDGKSAPQEELDEFLAAQGFHFPQLEADPDRDLDAVLAEAGFSAHLPAARALALTHLRDYAADARAMPMGAVREAVARAGPSLPALAEALGADLFTLFRRLAALPAEVAGQTYGLATCDASGTLIFRKPLDGFALPRFGSACALWPLFQALSVPHQPLRARLTMPGRGERGFDVYATARAVGPAHFSSPARVEAAMLFTPAGPADSKTGHVGVSCRICPISDCPARREPTILSATF</sequence>
<organism evidence="7 8">
    <name type="scientific">Poseidonocella sedimentorum</name>
    <dbReference type="NCBI Taxonomy" id="871652"/>
    <lineage>
        <taxon>Bacteria</taxon>
        <taxon>Pseudomonadati</taxon>
        <taxon>Pseudomonadota</taxon>
        <taxon>Alphaproteobacteria</taxon>
        <taxon>Rhodobacterales</taxon>
        <taxon>Roseobacteraceae</taxon>
        <taxon>Poseidonocella</taxon>
    </lineage>
</organism>
<dbReference type="GO" id="GO:0005829">
    <property type="term" value="C:cytosol"/>
    <property type="evidence" value="ECO:0007669"/>
    <property type="project" value="TreeGrafter"/>
</dbReference>
<dbReference type="InterPro" id="IPR003661">
    <property type="entry name" value="HisK_dim/P_dom"/>
</dbReference>
<gene>
    <name evidence="7" type="ORF">SAMN04515673_101503</name>
</gene>
<dbReference type="AlphaFoldDB" id="A0A1I6CWQ3"/>
<dbReference type="InterPro" id="IPR018653">
    <property type="entry name" value="ScfR_C"/>
</dbReference>
<dbReference type="Gene3D" id="1.10.260.40">
    <property type="entry name" value="lambda repressor-like DNA-binding domains"/>
    <property type="match status" value="1"/>
</dbReference>
<evidence type="ECO:0000313" key="7">
    <source>
        <dbReference type="EMBL" id="SFQ97628.1"/>
    </source>
</evidence>
<dbReference type="PROSITE" id="PS50943">
    <property type="entry name" value="HTH_CROC1"/>
    <property type="match status" value="1"/>
</dbReference>
<comment type="catalytic activity">
    <reaction evidence="1">
        <text>ATP + protein L-histidine = ADP + protein N-phospho-L-histidine.</text>
        <dbReference type="EC" id="2.7.13.3"/>
    </reaction>
</comment>
<dbReference type="EMBL" id="FOYI01000001">
    <property type="protein sequence ID" value="SFQ97628.1"/>
    <property type="molecule type" value="Genomic_DNA"/>
</dbReference>
<keyword evidence="5" id="KW-0804">Transcription</keyword>
<dbReference type="Pfam" id="PF01381">
    <property type="entry name" value="HTH_3"/>
    <property type="match status" value="1"/>
</dbReference>
<dbReference type="GO" id="GO:0003700">
    <property type="term" value="F:DNA-binding transcription factor activity"/>
    <property type="evidence" value="ECO:0007669"/>
    <property type="project" value="TreeGrafter"/>
</dbReference>
<accession>A0A1I6CWQ3</accession>
<dbReference type="SUPFAM" id="SSF47413">
    <property type="entry name" value="lambda repressor-like DNA-binding domains"/>
    <property type="match status" value="1"/>
</dbReference>
<evidence type="ECO:0000256" key="1">
    <source>
        <dbReference type="ARBA" id="ARBA00000085"/>
    </source>
</evidence>
<dbReference type="GO" id="GO:0000155">
    <property type="term" value="F:phosphorelay sensor kinase activity"/>
    <property type="evidence" value="ECO:0007669"/>
    <property type="project" value="InterPro"/>
</dbReference>
<keyword evidence="8" id="KW-1185">Reference proteome</keyword>
<dbReference type="CDD" id="cd00082">
    <property type="entry name" value="HisKA"/>
    <property type="match status" value="1"/>
</dbReference>
<evidence type="ECO:0000259" key="6">
    <source>
        <dbReference type="PROSITE" id="PS50943"/>
    </source>
</evidence>
<dbReference type="Proteomes" id="UP000199302">
    <property type="component" value="Unassembled WGS sequence"/>
</dbReference>
<dbReference type="RefSeq" id="WP_092076249.1">
    <property type="nucleotide sequence ID" value="NZ_FOYI01000001.1"/>
</dbReference>
<reference evidence="7 8" key="1">
    <citation type="submission" date="2016-10" db="EMBL/GenBank/DDBJ databases">
        <authorList>
            <person name="de Groot N.N."/>
        </authorList>
    </citation>
    <scope>NUCLEOTIDE SEQUENCE [LARGE SCALE GENOMIC DNA]</scope>
    <source>
        <strain evidence="8">KMM 9023,NRIC 0796,JCM 17311,KCTC 23692</strain>
    </source>
</reference>
<dbReference type="STRING" id="871652.SAMN04515673_101503"/>
<dbReference type="InterPro" id="IPR001387">
    <property type="entry name" value="Cro/C1-type_HTH"/>
</dbReference>
<proteinExistence type="predicted"/>